<sequence length="638" mass="69451">MVRLKRVVCVGGFGAQHHITVIPHFRHHESFDNLHPVKRIDASDAAMSGKGKRKAVGPSDDDDLVIDSPFVDPNDPMAAFLPKSFGKQAPVKGAVKHSKPDRGNPSLAPSTTAAPPLKLTAQADNGSDDRGSSNDDDDSDDSDDSDEDELPTSHELAIKDHEKAVTSVSLDPSGMRMVTASHDSNIKFYDFTGMASNHLHSFKTVEPREGHLVHKAEFSNNGDSILVIPSCAQAKVFDRDGYELVEFVKGDQYLRDMNNTKGHVSEVLGGTWHPTDKNLLVTCSSDSTVRIWDVNQKRQQKEVIVVKSRTSKGGRTRVMCVKWDDPTQGGKKLLGAGSQDGSLTLWGGDGGPFSRPMATVEEAHEKEAGVCSIAFSKDGNLMVSRGMDGTVKSWDTRKFKKPIMTRTDLPAFSQDTTISFSPDSSSPDSSSVLTSDSGGNLHILSPATLRSESTVPVTPSAAVIATLWHPRLNQIFTTSADATVKILYSPKTSARGALTILSNALKKRHLDDDASLTTDIATGINADAIYLPNAVLPSKTKSLAAASTLANAYKPFKPHTTPFAKSTPDEEHIKKNVALSGMRDEDPREALLRYADKAKTDPMFTGAWKETQPVTIYSNEQDEDEEEEEDRAKRQKRF</sequence>
<proteinExistence type="predicted"/>
<dbReference type="SMART" id="SM00320">
    <property type="entry name" value="WD40"/>
    <property type="match status" value="5"/>
</dbReference>
<evidence type="ECO:0000256" key="4">
    <source>
        <dbReference type="SAM" id="MobiDB-lite"/>
    </source>
</evidence>
<dbReference type="PANTHER" id="PTHR16017">
    <property type="entry name" value="GASTRULATION DEFECTIVE PROTEIN 1-RELATED"/>
    <property type="match status" value="1"/>
</dbReference>
<dbReference type="Gene3D" id="2.130.10.10">
    <property type="entry name" value="YVTN repeat-like/Quinoprotein amine dehydrogenase"/>
    <property type="match status" value="2"/>
</dbReference>
<dbReference type="AlphaFoldDB" id="A0AAD6J3P7"/>
<gene>
    <name evidence="5" type="ORF">Dda_0075</name>
</gene>
<evidence type="ECO:0000256" key="1">
    <source>
        <dbReference type="ARBA" id="ARBA00022574"/>
    </source>
</evidence>
<dbReference type="PROSITE" id="PS00678">
    <property type="entry name" value="WD_REPEATS_1"/>
    <property type="match status" value="1"/>
</dbReference>
<feature type="compositionally biased region" description="Acidic residues" evidence="4">
    <location>
        <begin position="134"/>
        <end position="150"/>
    </location>
</feature>
<dbReference type="InterPro" id="IPR020472">
    <property type="entry name" value="WD40_PAC1"/>
</dbReference>
<evidence type="ECO:0000313" key="6">
    <source>
        <dbReference type="Proteomes" id="UP001221413"/>
    </source>
</evidence>
<dbReference type="InterPro" id="IPR051858">
    <property type="entry name" value="WD_repeat_GAD-1"/>
</dbReference>
<organism evidence="5 6">
    <name type="scientific">Drechslerella dactyloides</name>
    <name type="common">Nematode-trapping fungus</name>
    <name type="synonym">Arthrobotrys dactyloides</name>
    <dbReference type="NCBI Taxonomy" id="74499"/>
    <lineage>
        <taxon>Eukaryota</taxon>
        <taxon>Fungi</taxon>
        <taxon>Dikarya</taxon>
        <taxon>Ascomycota</taxon>
        <taxon>Pezizomycotina</taxon>
        <taxon>Orbiliomycetes</taxon>
        <taxon>Orbiliales</taxon>
        <taxon>Orbiliaceae</taxon>
        <taxon>Drechslerella</taxon>
    </lineage>
</organism>
<dbReference type="PANTHER" id="PTHR16017:SF0">
    <property type="entry name" value="WD REPEAT-CONTAINING PROTEIN 70"/>
    <property type="match status" value="1"/>
</dbReference>
<feature type="repeat" description="WD" evidence="3">
    <location>
        <begin position="158"/>
        <end position="190"/>
    </location>
</feature>
<dbReference type="PRINTS" id="PR00320">
    <property type="entry name" value="GPROTEINBRPT"/>
</dbReference>
<dbReference type="Proteomes" id="UP001221413">
    <property type="component" value="Unassembled WGS sequence"/>
</dbReference>
<reference evidence="5" key="1">
    <citation type="submission" date="2023-01" db="EMBL/GenBank/DDBJ databases">
        <title>The chitinases involved in constricting ring structure development in the nematode-trapping fungus Drechslerella dactyloides.</title>
        <authorList>
            <person name="Wang R."/>
            <person name="Zhang L."/>
            <person name="Tang P."/>
            <person name="Li S."/>
            <person name="Liang L."/>
        </authorList>
    </citation>
    <scope>NUCLEOTIDE SEQUENCE</scope>
    <source>
        <strain evidence="5">YMF1.00031</strain>
    </source>
</reference>
<evidence type="ECO:0000256" key="2">
    <source>
        <dbReference type="ARBA" id="ARBA00022737"/>
    </source>
</evidence>
<dbReference type="PROSITE" id="PS50082">
    <property type="entry name" value="WD_REPEATS_2"/>
    <property type="match status" value="3"/>
</dbReference>
<dbReference type="SUPFAM" id="SSF50978">
    <property type="entry name" value="WD40 repeat-like"/>
    <property type="match status" value="1"/>
</dbReference>
<dbReference type="InterPro" id="IPR019775">
    <property type="entry name" value="WD40_repeat_CS"/>
</dbReference>
<feature type="region of interest" description="Disordered" evidence="4">
    <location>
        <begin position="414"/>
        <end position="437"/>
    </location>
</feature>
<feature type="region of interest" description="Disordered" evidence="4">
    <location>
        <begin position="609"/>
        <end position="638"/>
    </location>
</feature>
<feature type="compositionally biased region" description="Low complexity" evidence="4">
    <location>
        <begin position="105"/>
        <end position="125"/>
    </location>
</feature>
<dbReference type="InterPro" id="IPR001680">
    <property type="entry name" value="WD40_rpt"/>
</dbReference>
<dbReference type="EMBL" id="JAQGDS010000001">
    <property type="protein sequence ID" value="KAJ6263938.1"/>
    <property type="molecule type" value="Genomic_DNA"/>
</dbReference>
<feature type="region of interest" description="Disordered" evidence="4">
    <location>
        <begin position="43"/>
        <end position="70"/>
    </location>
</feature>
<name>A0AAD6J3P7_DREDA</name>
<dbReference type="PROSITE" id="PS50294">
    <property type="entry name" value="WD_REPEATS_REGION"/>
    <property type="match status" value="3"/>
</dbReference>
<evidence type="ECO:0000256" key="3">
    <source>
        <dbReference type="PROSITE-ProRule" id="PRU00221"/>
    </source>
</evidence>
<keyword evidence="2" id="KW-0677">Repeat</keyword>
<keyword evidence="6" id="KW-1185">Reference proteome</keyword>
<feature type="repeat" description="WD" evidence="3">
    <location>
        <begin position="260"/>
        <end position="302"/>
    </location>
</feature>
<comment type="caution">
    <text evidence="5">The sequence shown here is derived from an EMBL/GenBank/DDBJ whole genome shotgun (WGS) entry which is preliminary data.</text>
</comment>
<feature type="repeat" description="WD" evidence="3">
    <location>
        <begin position="363"/>
        <end position="397"/>
    </location>
</feature>
<dbReference type="GO" id="GO:0005634">
    <property type="term" value="C:nucleus"/>
    <property type="evidence" value="ECO:0007669"/>
    <property type="project" value="TreeGrafter"/>
</dbReference>
<feature type="region of interest" description="Disordered" evidence="4">
    <location>
        <begin position="90"/>
        <end position="163"/>
    </location>
</feature>
<dbReference type="InterPro" id="IPR036322">
    <property type="entry name" value="WD40_repeat_dom_sf"/>
</dbReference>
<keyword evidence="1 3" id="KW-0853">WD repeat</keyword>
<accession>A0AAD6J3P7</accession>
<dbReference type="InterPro" id="IPR015943">
    <property type="entry name" value="WD40/YVTN_repeat-like_dom_sf"/>
</dbReference>
<evidence type="ECO:0000313" key="5">
    <source>
        <dbReference type="EMBL" id="KAJ6263938.1"/>
    </source>
</evidence>
<dbReference type="GO" id="GO:0035861">
    <property type="term" value="C:site of double-strand break"/>
    <property type="evidence" value="ECO:0007669"/>
    <property type="project" value="TreeGrafter"/>
</dbReference>
<dbReference type="Pfam" id="PF00400">
    <property type="entry name" value="WD40"/>
    <property type="match status" value="3"/>
</dbReference>
<feature type="compositionally biased region" description="Acidic residues" evidence="4">
    <location>
        <begin position="620"/>
        <end position="629"/>
    </location>
</feature>
<feature type="compositionally biased region" description="Low complexity" evidence="4">
    <location>
        <begin position="415"/>
        <end position="437"/>
    </location>
</feature>
<protein>
    <submittedName>
        <fullName evidence="5">Coronin-2B</fullName>
    </submittedName>
</protein>